<name>A0AC34FD31_9BILA</name>
<proteinExistence type="predicted"/>
<organism evidence="1 2">
    <name type="scientific">Panagrolaimus sp. ES5</name>
    <dbReference type="NCBI Taxonomy" id="591445"/>
    <lineage>
        <taxon>Eukaryota</taxon>
        <taxon>Metazoa</taxon>
        <taxon>Ecdysozoa</taxon>
        <taxon>Nematoda</taxon>
        <taxon>Chromadorea</taxon>
        <taxon>Rhabditida</taxon>
        <taxon>Tylenchina</taxon>
        <taxon>Panagrolaimomorpha</taxon>
        <taxon>Panagrolaimoidea</taxon>
        <taxon>Panagrolaimidae</taxon>
        <taxon>Panagrolaimus</taxon>
    </lineage>
</organism>
<reference evidence="2" key="1">
    <citation type="submission" date="2022-11" db="UniProtKB">
        <authorList>
            <consortium name="WormBaseParasite"/>
        </authorList>
    </citation>
    <scope>IDENTIFICATION</scope>
</reference>
<accession>A0AC34FD31</accession>
<dbReference type="WBParaSite" id="ES5_v2.g15050.t1">
    <property type="protein sequence ID" value="ES5_v2.g15050.t1"/>
    <property type="gene ID" value="ES5_v2.g15050"/>
</dbReference>
<evidence type="ECO:0000313" key="2">
    <source>
        <dbReference type="WBParaSite" id="ES5_v2.g15050.t1"/>
    </source>
</evidence>
<dbReference type="Proteomes" id="UP000887579">
    <property type="component" value="Unplaced"/>
</dbReference>
<protein>
    <submittedName>
        <fullName evidence="2">Uncharacterized protein</fullName>
    </submittedName>
</protein>
<evidence type="ECO:0000313" key="1">
    <source>
        <dbReference type="Proteomes" id="UP000887579"/>
    </source>
</evidence>
<sequence>MSIVNTERSATTPSSSFQSSTLIDSVRQFLVSNNNTVPQKVTTQIYQLTKRVEELEAERQAVINVISARSYNSAARIGLKKMMEEDNDSFLLTYVFVAVIGSCILFLIRRYIKGGQFTENVKAKEKVVLVTGASSGIGKQIAKDLNIRGAKVYMLCRSRQRGLDAICDLSSLYGCDSTRLILLEGDLADFSSIRRAVAEFNSKEKHLDILINNAGIMFYPKFELTKDGHEMVVLVTGASSGIGKQIAKDLNIRGAKVYMLCRSRQRGLDAICDLSSLYGCDSTRLILLEGDLADFSSIRRAVAEFNSKEKHLDILINNAGIMFYPKFELTKDGHEMTWQSNYLGHFLLTHLLLPKLEAAPSARIVSVSSLMHKYADNVVQETVEAKNLYNRFTKTYARSKLAQIMNAAYMTKVLRGKNPTTKILINSCHPGTVNTNLIHNTPFSFPMLQKILTPFTWFFLKTDQDGAQTPLYLALSKKVDGISGKYFSECKEKAPQHHLAFDMDASENLYNYSLESCKIKLEDFF</sequence>